<reference evidence="12 13" key="1">
    <citation type="journal article" date="2018" name="Biotechnol. Biofuels">
        <title>Integrative visual omics of the white-rot fungus Polyporus brumalis exposes the biotechnological potential of its oxidative enzymes for delignifying raw plant biomass.</title>
        <authorList>
            <person name="Miyauchi S."/>
            <person name="Rancon A."/>
            <person name="Drula E."/>
            <person name="Hage H."/>
            <person name="Chaduli D."/>
            <person name="Favel A."/>
            <person name="Grisel S."/>
            <person name="Henrissat B."/>
            <person name="Herpoel-Gimbert I."/>
            <person name="Ruiz-Duenas F.J."/>
            <person name="Chevret D."/>
            <person name="Hainaut M."/>
            <person name="Lin J."/>
            <person name="Wang M."/>
            <person name="Pangilinan J."/>
            <person name="Lipzen A."/>
            <person name="Lesage-Meessen L."/>
            <person name="Navarro D."/>
            <person name="Riley R."/>
            <person name="Grigoriev I.V."/>
            <person name="Zhou S."/>
            <person name="Raouche S."/>
            <person name="Rosso M.N."/>
        </authorList>
    </citation>
    <scope>NUCLEOTIDE SEQUENCE [LARGE SCALE GENOMIC DNA]</scope>
    <source>
        <strain evidence="12 13">BRFM 1820</strain>
    </source>
</reference>
<comment type="pathway">
    <text evidence="1">Lipid metabolism; fatty acid biosynthesis.</text>
</comment>
<keyword evidence="6 10" id="KW-0560">Oxidoreductase</keyword>
<protein>
    <recommendedName>
        <fullName evidence="10">Very-long-chain 3-oxoacyl-CoA reductase</fullName>
        <ecNumber evidence="10">1.1.1.330</ecNumber>
    </recommendedName>
    <alternativeName>
        <fullName evidence="10">3-ketoacyl-CoA reductase</fullName>
        <shortName evidence="10">3-ketoreductase</shortName>
        <shortName evidence="10">KAR</shortName>
    </alternativeName>
    <alternativeName>
        <fullName evidence="10">Microsomal beta-keto-reductase</fullName>
    </alternativeName>
</protein>
<evidence type="ECO:0000256" key="5">
    <source>
        <dbReference type="ARBA" id="ARBA00022857"/>
    </source>
</evidence>
<dbReference type="PANTHER" id="PTHR43086:SF2">
    <property type="entry name" value="HYDROXYSTEROID DEHYDROGENASE-LIKE PROTEIN 1"/>
    <property type="match status" value="1"/>
</dbReference>
<evidence type="ECO:0000256" key="8">
    <source>
        <dbReference type="ARBA" id="ARBA00023136"/>
    </source>
</evidence>
<evidence type="ECO:0000256" key="7">
    <source>
        <dbReference type="ARBA" id="ARBA00023098"/>
    </source>
</evidence>
<dbReference type="FunFam" id="3.40.50.720:FF:000137">
    <property type="entry name" value="Hydroxysteroid (17-beta) dehydrogenase 3"/>
    <property type="match status" value="1"/>
</dbReference>
<dbReference type="Proteomes" id="UP000256964">
    <property type="component" value="Unassembled WGS sequence"/>
</dbReference>
<dbReference type="SUPFAM" id="SSF51735">
    <property type="entry name" value="NAD(P)-binding Rossmann-fold domains"/>
    <property type="match status" value="1"/>
</dbReference>
<keyword evidence="10" id="KW-1133">Transmembrane helix</keyword>
<dbReference type="OrthoDB" id="5545019at2759"/>
<dbReference type="AlphaFoldDB" id="A0A371CZD0"/>
<keyword evidence="9 10" id="KW-0275">Fatty acid biosynthesis</keyword>
<evidence type="ECO:0000313" key="13">
    <source>
        <dbReference type="Proteomes" id="UP000256964"/>
    </source>
</evidence>
<evidence type="ECO:0000256" key="4">
    <source>
        <dbReference type="ARBA" id="ARBA00022832"/>
    </source>
</evidence>
<evidence type="ECO:0000256" key="1">
    <source>
        <dbReference type="ARBA" id="ARBA00005194"/>
    </source>
</evidence>
<dbReference type="PANTHER" id="PTHR43086">
    <property type="entry name" value="VERY-LONG-CHAIN 3-OXOOACYL-COA REDUCTASE"/>
    <property type="match status" value="1"/>
</dbReference>
<keyword evidence="8 10" id="KW-0472">Membrane</keyword>
<dbReference type="CDD" id="cd05356">
    <property type="entry name" value="17beta-HSD1_like_SDR_c"/>
    <property type="match status" value="1"/>
</dbReference>
<keyword evidence="4 10" id="KW-0276">Fatty acid metabolism</keyword>
<comment type="catalytic activity">
    <reaction evidence="10">
        <text>a very-long-chain (3R)-3-hydroxyacyl-CoA + NADP(+) = a very-long-chain 3-oxoacyl-CoA + NADPH + H(+)</text>
        <dbReference type="Rhea" id="RHEA:48680"/>
        <dbReference type="ChEBI" id="CHEBI:15378"/>
        <dbReference type="ChEBI" id="CHEBI:57783"/>
        <dbReference type="ChEBI" id="CHEBI:58349"/>
        <dbReference type="ChEBI" id="CHEBI:85440"/>
        <dbReference type="ChEBI" id="CHEBI:90725"/>
        <dbReference type="EC" id="1.1.1.330"/>
    </reaction>
</comment>
<dbReference type="InterPro" id="IPR036291">
    <property type="entry name" value="NAD(P)-bd_dom_sf"/>
</dbReference>
<keyword evidence="13" id="KW-1185">Reference proteome</keyword>
<keyword evidence="7 10" id="KW-0443">Lipid metabolism</keyword>
<dbReference type="GO" id="GO:0141040">
    <property type="term" value="F:very-long-chain 3-oxoacyl-CoA reductase activity"/>
    <property type="evidence" value="ECO:0007669"/>
    <property type="project" value="UniProtKB-EC"/>
</dbReference>
<dbReference type="EC" id="1.1.1.330" evidence="10"/>
<evidence type="ECO:0000256" key="9">
    <source>
        <dbReference type="ARBA" id="ARBA00023160"/>
    </source>
</evidence>
<dbReference type="HAMAP" id="MF_03107">
    <property type="entry name" value="3_ketoreductase"/>
    <property type="match status" value="1"/>
</dbReference>
<dbReference type="Pfam" id="PF00106">
    <property type="entry name" value="adh_short"/>
    <property type="match status" value="1"/>
</dbReference>
<keyword evidence="2 10" id="KW-0444">Lipid biosynthesis</keyword>
<dbReference type="GO" id="GO:0030497">
    <property type="term" value="P:fatty acid elongation"/>
    <property type="evidence" value="ECO:0007669"/>
    <property type="project" value="UniProtKB-UniRule"/>
</dbReference>
<comment type="function">
    <text evidence="10">Component of the microsomal membrane bound fatty acid elongation system, which produces the 26-carbon very long-chain fatty acids (VLCFA) from palmitate. Catalyzes the reduction of the 3-ketoacyl-CoA intermediate that is formed in each cycle of fatty acid elongation. VLCFAs serve as precursors for ceramide and sphingolipids.</text>
</comment>
<comment type="subcellular location">
    <subcellularLocation>
        <location evidence="10">Endoplasmic reticulum membrane</location>
        <topology evidence="10">Single-pass membrane protein</topology>
    </subcellularLocation>
</comment>
<evidence type="ECO:0000256" key="3">
    <source>
        <dbReference type="ARBA" id="ARBA00022824"/>
    </source>
</evidence>
<dbReference type="STRING" id="139420.A0A371CZD0"/>
<gene>
    <name evidence="12" type="ORF">OH76DRAFT_938894</name>
</gene>
<dbReference type="InterPro" id="IPR002347">
    <property type="entry name" value="SDR_fam"/>
</dbReference>
<dbReference type="GO" id="GO:0045703">
    <property type="term" value="F:ketoreductase activity"/>
    <property type="evidence" value="ECO:0007669"/>
    <property type="project" value="UniProtKB-UniRule"/>
</dbReference>
<comment type="similarity">
    <text evidence="10 11">Belongs to the short-chain dehydrogenases/reductases (SDR) family.</text>
</comment>
<evidence type="ECO:0000256" key="10">
    <source>
        <dbReference type="HAMAP-Rule" id="MF_03107"/>
    </source>
</evidence>
<evidence type="ECO:0000256" key="6">
    <source>
        <dbReference type="ARBA" id="ARBA00023002"/>
    </source>
</evidence>
<dbReference type="PRINTS" id="PR00080">
    <property type="entry name" value="SDRFAMILY"/>
</dbReference>
<evidence type="ECO:0000256" key="2">
    <source>
        <dbReference type="ARBA" id="ARBA00022516"/>
    </source>
</evidence>
<keyword evidence="3 10" id="KW-0256">Endoplasmic reticulum</keyword>
<dbReference type="GO" id="GO:0005789">
    <property type="term" value="C:endoplasmic reticulum membrane"/>
    <property type="evidence" value="ECO:0007669"/>
    <property type="project" value="UniProtKB-SubCell"/>
</dbReference>
<proteinExistence type="inferred from homology"/>
<evidence type="ECO:0000313" key="12">
    <source>
        <dbReference type="EMBL" id="RDX45650.1"/>
    </source>
</evidence>
<accession>A0A371CZD0</accession>
<feature type="active site" description="Proton acceptor" evidence="10">
    <location>
        <position position="223"/>
    </location>
</feature>
<name>A0A371CZD0_9APHY</name>
<keyword evidence="10" id="KW-0812">Transmembrane</keyword>
<keyword evidence="5 10" id="KW-0521">NADP</keyword>
<dbReference type="InterPro" id="IPR027533">
    <property type="entry name" value="3_ketoreductase_fungal"/>
</dbReference>
<feature type="binding site" evidence="10">
    <location>
        <position position="209"/>
    </location>
    <ligand>
        <name>substrate</name>
    </ligand>
</feature>
<dbReference type="Gene3D" id="3.40.50.720">
    <property type="entry name" value="NAD(P)-binding Rossmann-like Domain"/>
    <property type="match status" value="1"/>
</dbReference>
<dbReference type="PRINTS" id="PR00081">
    <property type="entry name" value="GDHRDH"/>
</dbReference>
<evidence type="ECO:0000256" key="11">
    <source>
        <dbReference type="RuleBase" id="RU000363"/>
    </source>
</evidence>
<organism evidence="12 13">
    <name type="scientific">Lentinus brumalis</name>
    <dbReference type="NCBI Taxonomy" id="2498619"/>
    <lineage>
        <taxon>Eukaryota</taxon>
        <taxon>Fungi</taxon>
        <taxon>Dikarya</taxon>
        <taxon>Basidiomycota</taxon>
        <taxon>Agaricomycotina</taxon>
        <taxon>Agaricomycetes</taxon>
        <taxon>Polyporales</taxon>
        <taxon>Polyporaceae</taxon>
        <taxon>Lentinus</taxon>
    </lineage>
</organism>
<sequence length="347" mass="38010">MATFLSTISIPSSHVLVTDYPKLTLFVLAVGGFSVARFALKTLLVLAQTFVIPGKSLKKYGAGKGAWAVVTGASEGIGREYALQLAQKGFNVLVSARNASALATLVTEIESKSIGDKKVQAKAVTMDFSKLDDEAQWKKLRSELAGLDIGVLVNNAGKSYSYPEDFHLCSDKDMEDIVNINVSSVVRLTKMILPGMVEKKRGLIINMASFSGGSVASPMLSTYAGTKAFVSSFSGSLAEEVRDKGIDVECVNTYFVVSNMSKIRRASALIPMPKTFVRSVLSKLTLPCGALWTNRPGLVTPYWGHALLDYIMNVIGWNMAFVRFTHRLHKDIRRRALRKMEREAKQQ</sequence>
<dbReference type="PIRSF" id="PIRSF000126">
    <property type="entry name" value="11-beta-HSD1"/>
    <property type="match status" value="1"/>
</dbReference>
<dbReference type="EMBL" id="KZ857435">
    <property type="protein sequence ID" value="RDX45650.1"/>
    <property type="molecule type" value="Genomic_DNA"/>
</dbReference>